<keyword evidence="1" id="KW-0812">Transmembrane</keyword>
<organism evidence="2 3">
    <name type="scientific">Nocardioides yefusunii</name>
    <dbReference type="NCBI Taxonomy" id="2500546"/>
    <lineage>
        <taxon>Bacteria</taxon>
        <taxon>Bacillati</taxon>
        <taxon>Actinomycetota</taxon>
        <taxon>Actinomycetes</taxon>
        <taxon>Propionibacteriales</taxon>
        <taxon>Nocardioidaceae</taxon>
        <taxon>Nocardioides</taxon>
    </lineage>
</organism>
<protein>
    <submittedName>
        <fullName evidence="2">DUF4185 domain-containing protein</fullName>
    </submittedName>
</protein>
<keyword evidence="1" id="KW-0472">Membrane</keyword>
<evidence type="ECO:0000313" key="3">
    <source>
        <dbReference type="Proteomes" id="UP001596098"/>
    </source>
</evidence>
<name>A0ABW1R095_9ACTN</name>
<evidence type="ECO:0000256" key="1">
    <source>
        <dbReference type="SAM" id="Phobius"/>
    </source>
</evidence>
<keyword evidence="1" id="KW-1133">Transmembrane helix</keyword>
<sequence>MTTRADRRRILRRVTKVTAAFMVIVVLLILGFAGWLKSRNDGPDPVASVECEPFERPRTVEDINDFIDTQRPAPGWAGGDVGASTALADGRSFWVFGDTLRPSTDGGPTMVRNSILIMGDDCAGVYRPADGLAAIPDRDGEVGYWPTTVDSAPDGEGGTRVVVGLTRVKAVGDGAWDFQELGASAARFQVPAGGVPQLVEVFDIGPDEPDPSKPLWSAAAYLADDGTVHLYGTRRSEEDLVFGYSLHAARTTVPDLAHPERWEYWDGTTWVKEESEAVAVIEAEKGVSRALSVFERDGTWYAVSKQEEFLGSEMVIWTSPTPTGPFTATGPVASLPSDDEVVTYMALAHPELLPEKGSVVVSWSVNAVDPTTLQSDPKLYRPEFRRVPLP</sequence>
<dbReference type="RefSeq" id="WP_128221771.1">
    <property type="nucleotide sequence ID" value="NZ_CP034929.1"/>
</dbReference>
<dbReference type="SUPFAM" id="SSF75005">
    <property type="entry name" value="Arabinanase/levansucrase/invertase"/>
    <property type="match status" value="1"/>
</dbReference>
<dbReference type="Proteomes" id="UP001596098">
    <property type="component" value="Unassembled WGS sequence"/>
</dbReference>
<dbReference type="EMBL" id="JBHSQI010000005">
    <property type="protein sequence ID" value="MFC6154020.1"/>
    <property type="molecule type" value="Genomic_DNA"/>
</dbReference>
<reference evidence="3" key="1">
    <citation type="journal article" date="2019" name="Int. J. Syst. Evol. Microbiol.">
        <title>The Global Catalogue of Microorganisms (GCM) 10K type strain sequencing project: providing services to taxonomists for standard genome sequencing and annotation.</title>
        <authorList>
            <consortium name="The Broad Institute Genomics Platform"/>
            <consortium name="The Broad Institute Genome Sequencing Center for Infectious Disease"/>
            <person name="Wu L."/>
            <person name="Ma J."/>
        </authorList>
    </citation>
    <scope>NUCLEOTIDE SEQUENCE [LARGE SCALE GENOMIC DNA]</scope>
    <source>
        <strain evidence="3">DFY28</strain>
    </source>
</reference>
<gene>
    <name evidence="2" type="ORF">ACFPWU_10155</name>
</gene>
<proteinExistence type="predicted"/>
<accession>A0ABW1R095</accession>
<keyword evidence="3" id="KW-1185">Reference proteome</keyword>
<feature type="transmembrane region" description="Helical" evidence="1">
    <location>
        <begin position="17"/>
        <end position="36"/>
    </location>
</feature>
<dbReference type="InterPro" id="IPR023296">
    <property type="entry name" value="Glyco_hydro_beta-prop_sf"/>
</dbReference>
<evidence type="ECO:0000313" key="2">
    <source>
        <dbReference type="EMBL" id="MFC6154020.1"/>
    </source>
</evidence>
<comment type="caution">
    <text evidence="2">The sequence shown here is derived from an EMBL/GenBank/DDBJ whole genome shotgun (WGS) entry which is preliminary data.</text>
</comment>
<dbReference type="Gene3D" id="2.115.10.20">
    <property type="entry name" value="Glycosyl hydrolase domain, family 43"/>
    <property type="match status" value="1"/>
</dbReference>